<comment type="caution">
    <text evidence="1">The sequence shown here is derived from an EMBL/GenBank/DDBJ whole genome shotgun (WGS) entry which is preliminary data.</text>
</comment>
<proteinExistence type="predicted"/>
<accession>A0ACC0URN2</accession>
<reference evidence="1" key="1">
    <citation type="submission" date="2022-10" db="EMBL/GenBank/DDBJ databases">
        <title>Complete Genome of Trichothecium roseum strain YXFP-22015, a Plant Pathogen Isolated from Citrus.</title>
        <authorList>
            <person name="Wang Y."/>
            <person name="Zhu L."/>
        </authorList>
    </citation>
    <scope>NUCLEOTIDE SEQUENCE</scope>
    <source>
        <strain evidence="1">YXFP-22015</strain>
    </source>
</reference>
<keyword evidence="2" id="KW-1185">Reference proteome</keyword>
<dbReference type="Proteomes" id="UP001163324">
    <property type="component" value="Chromosome 9"/>
</dbReference>
<sequence length="450" mass="48465">MLSSLLYMTMATATALLPGPAAAAGAAIVPRRQVPDRPDIRPWPLQPYKPIPVPGERTNKTCFVDAGLGADPDDDAPAILAALESCNGGGTVVLDGEYTVCAPLDLRFLGRVDVALTGAVRFCDDVDRWLGLAFQLGFQNQSTFWLVGGEDVHLYGGGTLDGGGQAWYDRFAVNETLQRPILLTTDGLRGGSITGIKMRNSPNWHTLIANSSDVLVSDIDIYSRSANDNEAKNLDAWDTYRSDNVVIQSSRADHDDDCVSFKPNSTNVLVQNLACNSSHGVSVGSLGQYPGVVDLAENLYVYNVSLTNASDSARIKVWPGADTDYQPGLGGGGGEGRVRNVTYERFYVGGNDAAVRIDQCYGEKNLSRCEEFPSKMVIEDVVFKDFWGFVSAKYDPVVGSLVCSIPESCQNIRAENISIENPSGEEARWECRNVDESLLGGLNGAGCVEV</sequence>
<dbReference type="EMBL" id="CM047948">
    <property type="protein sequence ID" value="KAI9896648.1"/>
    <property type="molecule type" value="Genomic_DNA"/>
</dbReference>
<organism evidence="1 2">
    <name type="scientific">Trichothecium roseum</name>
    <dbReference type="NCBI Taxonomy" id="47278"/>
    <lineage>
        <taxon>Eukaryota</taxon>
        <taxon>Fungi</taxon>
        <taxon>Dikarya</taxon>
        <taxon>Ascomycota</taxon>
        <taxon>Pezizomycotina</taxon>
        <taxon>Sordariomycetes</taxon>
        <taxon>Hypocreomycetidae</taxon>
        <taxon>Hypocreales</taxon>
        <taxon>Hypocreales incertae sedis</taxon>
        <taxon>Trichothecium</taxon>
    </lineage>
</organism>
<evidence type="ECO:0000313" key="2">
    <source>
        <dbReference type="Proteomes" id="UP001163324"/>
    </source>
</evidence>
<gene>
    <name evidence="1" type="ORF">N3K66_008820</name>
</gene>
<evidence type="ECO:0000313" key="1">
    <source>
        <dbReference type="EMBL" id="KAI9896648.1"/>
    </source>
</evidence>
<name>A0ACC0URN2_9HYPO</name>
<protein>
    <submittedName>
        <fullName evidence="1">Uncharacterized protein</fullName>
    </submittedName>
</protein>